<reference evidence="1 2" key="1">
    <citation type="journal article" date="2019" name="Sci. Rep.">
        <title>Orb-weaving spider Araneus ventricosus genome elucidates the spidroin gene catalogue.</title>
        <authorList>
            <person name="Kono N."/>
            <person name="Nakamura H."/>
            <person name="Ohtoshi R."/>
            <person name="Moran D.A.P."/>
            <person name="Shinohara A."/>
            <person name="Yoshida Y."/>
            <person name="Fujiwara M."/>
            <person name="Mori M."/>
            <person name="Tomita M."/>
            <person name="Arakawa K."/>
        </authorList>
    </citation>
    <scope>NUCLEOTIDE SEQUENCE [LARGE SCALE GENOMIC DNA]</scope>
</reference>
<protein>
    <submittedName>
        <fullName evidence="1">Uncharacterized protein</fullName>
    </submittedName>
</protein>
<evidence type="ECO:0000313" key="1">
    <source>
        <dbReference type="EMBL" id="GBM09323.1"/>
    </source>
</evidence>
<proteinExistence type="predicted"/>
<organism evidence="1 2">
    <name type="scientific">Araneus ventricosus</name>
    <name type="common">Orbweaver spider</name>
    <name type="synonym">Epeira ventricosa</name>
    <dbReference type="NCBI Taxonomy" id="182803"/>
    <lineage>
        <taxon>Eukaryota</taxon>
        <taxon>Metazoa</taxon>
        <taxon>Ecdysozoa</taxon>
        <taxon>Arthropoda</taxon>
        <taxon>Chelicerata</taxon>
        <taxon>Arachnida</taxon>
        <taxon>Araneae</taxon>
        <taxon>Araneomorphae</taxon>
        <taxon>Entelegynae</taxon>
        <taxon>Araneoidea</taxon>
        <taxon>Araneidae</taxon>
        <taxon>Araneus</taxon>
    </lineage>
</organism>
<name>A0A4Y2CY63_ARAVE</name>
<comment type="caution">
    <text evidence="1">The sequence shown here is derived from an EMBL/GenBank/DDBJ whole genome shotgun (WGS) entry which is preliminary data.</text>
</comment>
<gene>
    <name evidence="1" type="ORF">AVEN_135053_1</name>
</gene>
<dbReference type="AlphaFoldDB" id="A0A4Y2CY63"/>
<sequence>MREIGIEPARLSSYTYPIAYVCAYKTSLDMIRLALSLSTVTRTVYETFVSTEHKDVLQKTKSCRFFGGHKGIFSSRWDVFKCSSSFFATFSDPARSNLQSKTSFKELPKTFPPPPLAANID</sequence>
<dbReference type="Proteomes" id="UP000499080">
    <property type="component" value="Unassembled WGS sequence"/>
</dbReference>
<evidence type="ECO:0000313" key="2">
    <source>
        <dbReference type="Proteomes" id="UP000499080"/>
    </source>
</evidence>
<keyword evidence="2" id="KW-1185">Reference proteome</keyword>
<dbReference type="EMBL" id="BGPR01000268">
    <property type="protein sequence ID" value="GBM09323.1"/>
    <property type="molecule type" value="Genomic_DNA"/>
</dbReference>
<accession>A0A4Y2CY63</accession>